<proteinExistence type="predicted"/>
<feature type="domain" description="EGF-like" evidence="3">
    <location>
        <begin position="954"/>
        <end position="1000"/>
    </location>
</feature>
<feature type="domain" description="EGF-like" evidence="3">
    <location>
        <begin position="1016"/>
        <end position="1061"/>
    </location>
</feature>
<keyword evidence="1" id="KW-0812">Transmembrane</keyword>
<feature type="transmembrane region" description="Helical" evidence="1">
    <location>
        <begin position="1233"/>
        <end position="1252"/>
    </location>
</feature>
<protein>
    <recommendedName>
        <fullName evidence="3">EGF-like domain-containing protein</fullName>
    </recommendedName>
</protein>
<keyword evidence="5" id="KW-1185">Reference proteome</keyword>
<evidence type="ECO:0000313" key="4">
    <source>
        <dbReference type="EMBL" id="CAK0810362.1"/>
    </source>
</evidence>
<keyword evidence="1" id="KW-0472">Membrane</keyword>
<dbReference type="InterPro" id="IPR009030">
    <property type="entry name" value="Growth_fac_rcpt_cys_sf"/>
</dbReference>
<name>A0ABN9QVK6_9DINO</name>
<evidence type="ECO:0000256" key="1">
    <source>
        <dbReference type="SAM" id="Phobius"/>
    </source>
</evidence>
<feature type="domain" description="EGF-like" evidence="3">
    <location>
        <begin position="486"/>
        <end position="518"/>
    </location>
</feature>
<sequence>MLAALLAWATLRAVWAPWAAAPAASAAPGAAAGTAPAPRVRAVAPAGLPTTVSNTHQPYSLLPPDQSCASYQLADVLSEDECFGYAVQHHQVGLGDKTTIGKPAWDGMSFYGCVYNIPNDLVMFNDQSPNPSFTSPELQYICIGVLTSSSETSSTVTSTGTTITGTTSTSESSITATTVSNTHQAYSLLPPDQSCASYKLADVLSEDECFGDAVQHHRVGLGDKPTIGKPTWDDRSFYGCAYNIPADLVMFNDQSPNPSFTSQEHKYICIGVLTSSSETSSTVTSTGTTITGTTSTSESSITAITVSNTHQAYSLLPPDQSCASYKLADVLSEDECFGDAVQHHRVGLGDKTTIGKPAWDGMSFYGCVYNIPNDLVMFNDQSPTPSYTATFLQNICLGVATITTLQDSNCPDNSTGHSVGHGCVCDAGYSGSIWPARDYPFYNGSCIAVNCPEHSTGVSVPDNCTCEPGYMGAIRPASEAPFYNGSCVAVECPAGSSGTSVANGCVCNPGYSGTWTCEAGYSDAITATTIEPYYSGSCEAVNCPGNSTGSSVADGCACNAGFEGVINPISEPPFYSGTCTVLECSAAPTHAPTALPTYSPTSAPTVSPTASPTLVPTFLPTPAPTHLPGVPTPPPTVAPTFAPTSAPTPAPTLLPCANFDEAGTSYPCKCGTATCNQDELCYFASSTCVPACSNIDATGSADLFDTTVGRCGCGANICTTTNSSYCHKESNRCIACSSEGTCDDVVYVCEGFEVRSHAWQGCANLRNAVIPSSIYLIGEFAFADSSLQSVSIPEGALIIRNSAFENTSLTEVRLPSTLRAVFDRAFWSNSYLRHVTMFFPKPSWGQLAFPADVNITYANGNCSRGEILTSDGCSQCEPHEIPNQGQDECVACEAGKMPHSSSSYCKDCDAGKYSAGDSVCQLCQAGTISGIGDAACMPCSVGKIPNRGGSACENCSAGKYWAGDGQCQVCETGRISNQGSITCEDCPPGKMSSSSASSCKDCAAGKYSFGDTLCQECEGGTVSEQGSSNCKACPGDLQPTNSRSSCVCPAGTMLVGSSTCEPCPQGGVCVDGVVVSAISRHWLPAGDNAMPVKCPLGERDGACLEDNNCSNGYTGSACAICADGFGRSDSRCVPCTGAGIRFYIVMAVFAAIAIIWPALREFGPDASQILNFADPDQSAIEVSTGDLADSFAVSITVASHASRVSQSVAGAASRLEKLLTSHAMRVVKVQGRILFLFLQASSGWIVTLYATFPHILDSNFDAFHTVVTSCTSWVHAVVNSDMQLRFGCVVLPDAAFVMKVAALPIFLTIYFFSDRLCKLIANMTCLQSTIREHSYGHGIGERLVLPYFWLTYLSYTPLTLAIVSHMPIKGGAFDCTLEAYNGGECY</sequence>
<dbReference type="PANTHER" id="PTHR46967">
    <property type="entry name" value="INSULIN-LIKE GROWTH FACTOR BINDING PROTEIN,N-TERMINAL"/>
    <property type="match status" value="1"/>
</dbReference>
<feature type="chain" id="PRO_5046491393" description="EGF-like domain-containing protein" evidence="2">
    <location>
        <begin position="27"/>
        <end position="1386"/>
    </location>
</feature>
<dbReference type="SMART" id="SM00181">
    <property type="entry name" value="EGF"/>
    <property type="match status" value="5"/>
</dbReference>
<keyword evidence="1" id="KW-1133">Transmembrane helix</keyword>
<dbReference type="Pfam" id="PF13306">
    <property type="entry name" value="LRR_5"/>
    <property type="match status" value="1"/>
</dbReference>
<reference evidence="4" key="1">
    <citation type="submission" date="2023-10" db="EMBL/GenBank/DDBJ databases">
        <authorList>
            <person name="Chen Y."/>
            <person name="Shah S."/>
            <person name="Dougan E. K."/>
            <person name="Thang M."/>
            <person name="Chan C."/>
        </authorList>
    </citation>
    <scope>NUCLEOTIDE SEQUENCE [LARGE SCALE GENOMIC DNA]</scope>
</reference>
<dbReference type="Gene3D" id="3.80.10.10">
    <property type="entry name" value="Ribonuclease Inhibitor"/>
    <property type="match status" value="1"/>
</dbReference>
<feature type="non-terminal residue" evidence="4">
    <location>
        <position position="1386"/>
    </location>
</feature>
<feature type="signal peptide" evidence="2">
    <location>
        <begin position="1"/>
        <end position="26"/>
    </location>
</feature>
<evidence type="ECO:0000256" key="2">
    <source>
        <dbReference type="SAM" id="SignalP"/>
    </source>
</evidence>
<dbReference type="PANTHER" id="PTHR46967:SF2">
    <property type="entry name" value="SUSHI, VON WILLEBRAND FACTOR TYPE A, EGF AND PENTRAXIN DOMAIN-CONTAINING PROTEIN 1-LIKE"/>
    <property type="match status" value="1"/>
</dbReference>
<keyword evidence="2" id="KW-0732">Signal</keyword>
<dbReference type="InterPro" id="IPR026906">
    <property type="entry name" value="LRR_5"/>
</dbReference>
<feature type="transmembrane region" description="Helical" evidence="1">
    <location>
        <begin position="1140"/>
        <end position="1159"/>
    </location>
</feature>
<accession>A0ABN9QVK6</accession>
<feature type="domain" description="EGF-like" evidence="3">
    <location>
        <begin position="1102"/>
        <end position="1133"/>
    </location>
</feature>
<feature type="transmembrane region" description="Helical" evidence="1">
    <location>
        <begin position="1294"/>
        <end position="1313"/>
    </location>
</feature>
<evidence type="ECO:0000259" key="3">
    <source>
        <dbReference type="SMART" id="SM00181"/>
    </source>
</evidence>
<dbReference type="InterPro" id="IPR032675">
    <property type="entry name" value="LRR_dom_sf"/>
</dbReference>
<dbReference type="SUPFAM" id="SSF57184">
    <property type="entry name" value="Growth factor receptor domain"/>
    <property type="match status" value="2"/>
</dbReference>
<dbReference type="EMBL" id="CAUYUJ010004638">
    <property type="protein sequence ID" value="CAK0810362.1"/>
    <property type="molecule type" value="Genomic_DNA"/>
</dbReference>
<dbReference type="Proteomes" id="UP001189429">
    <property type="component" value="Unassembled WGS sequence"/>
</dbReference>
<gene>
    <name evidence="4" type="ORF">PCOR1329_LOCUS15352</name>
</gene>
<dbReference type="InterPro" id="IPR000742">
    <property type="entry name" value="EGF"/>
</dbReference>
<dbReference type="SMART" id="SM01411">
    <property type="entry name" value="Ephrin_rec_like"/>
    <property type="match status" value="4"/>
</dbReference>
<feature type="domain" description="EGF-like" evidence="3">
    <location>
        <begin position="907"/>
        <end position="953"/>
    </location>
</feature>
<evidence type="ECO:0000313" key="5">
    <source>
        <dbReference type="Proteomes" id="UP001189429"/>
    </source>
</evidence>
<comment type="caution">
    <text evidence="4">The sequence shown here is derived from an EMBL/GenBank/DDBJ whole genome shotgun (WGS) entry which is preliminary data.</text>
</comment>
<organism evidence="4 5">
    <name type="scientific">Prorocentrum cordatum</name>
    <dbReference type="NCBI Taxonomy" id="2364126"/>
    <lineage>
        <taxon>Eukaryota</taxon>
        <taxon>Sar</taxon>
        <taxon>Alveolata</taxon>
        <taxon>Dinophyceae</taxon>
        <taxon>Prorocentrales</taxon>
        <taxon>Prorocentraceae</taxon>
        <taxon>Prorocentrum</taxon>
    </lineage>
</organism>